<evidence type="ECO:0000313" key="1">
    <source>
        <dbReference type="EMBL" id="QHM72275.1"/>
    </source>
</evidence>
<protein>
    <submittedName>
        <fullName evidence="1">Uncharacterized protein</fullName>
    </submittedName>
</protein>
<accession>A0A6P1Q369</accession>
<dbReference type="AlphaFoldDB" id="A0A6P1Q369"/>
<dbReference type="KEGG" id="mint:C7M51_02586"/>
<name>A0A6P1Q369_9GAMM</name>
<proteinExistence type="predicted"/>
<organism evidence="1 2">
    <name type="scientific">Mixta intestinalis</name>
    <dbReference type="NCBI Taxonomy" id="1615494"/>
    <lineage>
        <taxon>Bacteria</taxon>
        <taxon>Pseudomonadati</taxon>
        <taxon>Pseudomonadota</taxon>
        <taxon>Gammaproteobacteria</taxon>
        <taxon>Enterobacterales</taxon>
        <taxon>Erwiniaceae</taxon>
        <taxon>Mixta</taxon>
    </lineage>
</organism>
<dbReference type="Proteomes" id="UP000464053">
    <property type="component" value="Chromosome"/>
</dbReference>
<reference evidence="1 2" key="1">
    <citation type="submission" date="2018-03" db="EMBL/GenBank/DDBJ databases">
        <title>Pantoea intestinalis SRCM103226 isolated form the mealworm.</title>
        <authorList>
            <person name="Jeong D.-Y."/>
            <person name="Kim J.W."/>
        </authorList>
    </citation>
    <scope>NUCLEOTIDE SEQUENCE [LARGE SCALE GENOMIC DNA]</scope>
    <source>
        <strain evidence="1 2">SRCM103226</strain>
    </source>
</reference>
<sequence length="32" mass="3919">MLCVMHSHKQWFTACKEYETIRLSEFQFEVVP</sequence>
<dbReference type="EMBL" id="CP028271">
    <property type="protein sequence ID" value="QHM72275.1"/>
    <property type="molecule type" value="Genomic_DNA"/>
</dbReference>
<keyword evidence="2" id="KW-1185">Reference proteome</keyword>
<gene>
    <name evidence="1" type="ORF">C7M51_02586</name>
</gene>
<evidence type="ECO:0000313" key="2">
    <source>
        <dbReference type="Proteomes" id="UP000464053"/>
    </source>
</evidence>